<sequence length="48" mass="5729">MTVHFNDLHIHRLPLLSLTTYYLSFRLNLSEGPCGRTSKEWYWSSDQD</sequence>
<organism evidence="1">
    <name type="scientific">Anguilla anguilla</name>
    <name type="common">European freshwater eel</name>
    <name type="synonym">Muraena anguilla</name>
    <dbReference type="NCBI Taxonomy" id="7936"/>
    <lineage>
        <taxon>Eukaryota</taxon>
        <taxon>Metazoa</taxon>
        <taxon>Chordata</taxon>
        <taxon>Craniata</taxon>
        <taxon>Vertebrata</taxon>
        <taxon>Euteleostomi</taxon>
        <taxon>Actinopterygii</taxon>
        <taxon>Neopterygii</taxon>
        <taxon>Teleostei</taxon>
        <taxon>Anguilliformes</taxon>
        <taxon>Anguillidae</taxon>
        <taxon>Anguilla</taxon>
    </lineage>
</organism>
<dbReference type="EMBL" id="GBXM01079746">
    <property type="protein sequence ID" value="JAH28831.1"/>
    <property type="molecule type" value="Transcribed_RNA"/>
</dbReference>
<accession>A0A0E9RI65</accession>
<evidence type="ECO:0000313" key="1">
    <source>
        <dbReference type="EMBL" id="JAH28831.1"/>
    </source>
</evidence>
<dbReference type="AlphaFoldDB" id="A0A0E9RI65"/>
<name>A0A0E9RI65_ANGAN</name>
<protein>
    <submittedName>
        <fullName evidence="1">Uncharacterized protein</fullName>
    </submittedName>
</protein>
<reference evidence="1" key="1">
    <citation type="submission" date="2014-11" db="EMBL/GenBank/DDBJ databases">
        <authorList>
            <person name="Amaro Gonzalez C."/>
        </authorList>
    </citation>
    <scope>NUCLEOTIDE SEQUENCE</scope>
</reference>
<reference evidence="1" key="2">
    <citation type="journal article" date="2015" name="Fish Shellfish Immunol.">
        <title>Early steps in the European eel (Anguilla anguilla)-Vibrio vulnificus interaction in the gills: Role of the RtxA13 toxin.</title>
        <authorList>
            <person name="Callol A."/>
            <person name="Pajuelo D."/>
            <person name="Ebbesson L."/>
            <person name="Teles M."/>
            <person name="MacKenzie S."/>
            <person name="Amaro C."/>
        </authorList>
    </citation>
    <scope>NUCLEOTIDE SEQUENCE</scope>
</reference>
<proteinExistence type="predicted"/>